<dbReference type="OrthoDB" id="9815124at2"/>
<evidence type="ECO:0000313" key="3">
    <source>
        <dbReference type="Proteomes" id="UP000237684"/>
    </source>
</evidence>
<accession>A0A2S8SVL6</accession>
<feature type="domain" description="Xylose isomerase-like TIM barrel" evidence="1">
    <location>
        <begin position="21"/>
        <end position="238"/>
    </location>
</feature>
<sequence length="286" mass="31235">MNWTLSAFADEAAPSCNAQIAALARAGLKRLDLRSIDGHNISDLPSDVARKVKNSLDDSRVTVQMLGSPLGKIDIAEDFNADLQKLRHIGEVAQILGCQAVRIFSYYNAHSVSHAEWMAKSLARLEQLRDEAKNLGLVLFHENERHIFGDLGDDVLQIAALRDANFQLIFDFDNYNQSQEDVWQTWQKLADVTDSFHIKDSTSENQHVPAGQGSGQIPAILADAVKRGWSGPLSVEPHLSHSGAVAATGPSGAQNETFSAMPTQESFHIAVEAAKAVLQNAGARWE</sequence>
<reference evidence="2 3" key="1">
    <citation type="journal article" date="2018" name="Syst. Appl. Microbiol.">
        <title>Abditibacterium utsteinense sp. nov., the first cultivated member of candidate phylum FBP, isolated from ice-free Antarctic soil samples.</title>
        <authorList>
            <person name="Tahon G."/>
            <person name="Tytgat B."/>
            <person name="Lebbe L."/>
            <person name="Carlier A."/>
            <person name="Willems A."/>
        </authorList>
    </citation>
    <scope>NUCLEOTIDE SEQUENCE [LARGE SCALE GENOMIC DNA]</scope>
    <source>
        <strain evidence="2 3">LMG 29911</strain>
    </source>
</reference>
<protein>
    <submittedName>
        <fullName evidence="2">Sugar phosphate isomerase/epimerase</fullName>
    </submittedName>
</protein>
<evidence type="ECO:0000313" key="2">
    <source>
        <dbReference type="EMBL" id="PQV64840.1"/>
    </source>
</evidence>
<dbReference type="InterPro" id="IPR050312">
    <property type="entry name" value="IolE/XylAMocC-like"/>
</dbReference>
<dbReference type="InterPro" id="IPR036237">
    <property type="entry name" value="Xyl_isomerase-like_sf"/>
</dbReference>
<dbReference type="Gene3D" id="3.20.20.150">
    <property type="entry name" value="Divalent-metal-dependent TIM barrel enzymes"/>
    <property type="match status" value="1"/>
</dbReference>
<dbReference type="SUPFAM" id="SSF51658">
    <property type="entry name" value="Xylose isomerase-like"/>
    <property type="match status" value="1"/>
</dbReference>
<dbReference type="RefSeq" id="WP_105482721.1">
    <property type="nucleotide sequence ID" value="NZ_NIGF01000003.1"/>
</dbReference>
<gene>
    <name evidence="2" type="ORF">B1R32_103107</name>
</gene>
<dbReference type="InterPro" id="IPR013022">
    <property type="entry name" value="Xyl_isomerase-like_TIM-brl"/>
</dbReference>
<dbReference type="PANTHER" id="PTHR12110">
    <property type="entry name" value="HYDROXYPYRUVATE ISOMERASE"/>
    <property type="match status" value="1"/>
</dbReference>
<dbReference type="Pfam" id="PF01261">
    <property type="entry name" value="AP_endonuc_2"/>
    <property type="match status" value="1"/>
</dbReference>
<proteinExistence type="predicted"/>
<name>A0A2S8SVL6_9BACT</name>
<comment type="caution">
    <text evidence="2">The sequence shown here is derived from an EMBL/GenBank/DDBJ whole genome shotgun (WGS) entry which is preliminary data.</text>
</comment>
<evidence type="ECO:0000259" key="1">
    <source>
        <dbReference type="Pfam" id="PF01261"/>
    </source>
</evidence>
<dbReference type="Proteomes" id="UP000237684">
    <property type="component" value="Unassembled WGS sequence"/>
</dbReference>
<dbReference type="InParanoid" id="A0A2S8SVL6"/>
<dbReference type="EMBL" id="NIGF01000003">
    <property type="protein sequence ID" value="PQV64840.1"/>
    <property type="molecule type" value="Genomic_DNA"/>
</dbReference>
<organism evidence="2 3">
    <name type="scientific">Abditibacterium utsteinense</name>
    <dbReference type="NCBI Taxonomy" id="1960156"/>
    <lineage>
        <taxon>Bacteria</taxon>
        <taxon>Pseudomonadati</taxon>
        <taxon>Abditibacteriota</taxon>
        <taxon>Abditibacteriia</taxon>
        <taxon>Abditibacteriales</taxon>
        <taxon>Abditibacteriaceae</taxon>
        <taxon>Abditibacterium</taxon>
    </lineage>
</organism>
<keyword evidence="3" id="KW-1185">Reference proteome</keyword>
<dbReference type="AlphaFoldDB" id="A0A2S8SVL6"/>
<dbReference type="PANTHER" id="PTHR12110:SF53">
    <property type="entry name" value="BLR5974 PROTEIN"/>
    <property type="match status" value="1"/>
</dbReference>
<keyword evidence="2" id="KW-0413">Isomerase</keyword>
<dbReference type="GO" id="GO:0016853">
    <property type="term" value="F:isomerase activity"/>
    <property type="evidence" value="ECO:0007669"/>
    <property type="project" value="UniProtKB-KW"/>
</dbReference>